<evidence type="ECO:0000256" key="6">
    <source>
        <dbReference type="ARBA" id="ARBA00022741"/>
    </source>
</evidence>
<feature type="binding site" evidence="17">
    <location>
        <position position="299"/>
    </location>
    <ligand>
        <name>(6S)-NADPHX</name>
        <dbReference type="ChEBI" id="CHEBI:64076"/>
    </ligand>
</feature>
<evidence type="ECO:0000256" key="1">
    <source>
        <dbReference type="ARBA" id="ARBA00000013"/>
    </source>
</evidence>
<evidence type="ECO:0000313" key="22">
    <source>
        <dbReference type="Proteomes" id="UP001524383"/>
    </source>
</evidence>
<feature type="binding site" evidence="17">
    <location>
        <position position="404"/>
    </location>
    <ligand>
        <name>AMP</name>
        <dbReference type="ChEBI" id="CHEBI:456215"/>
    </ligand>
</feature>
<dbReference type="CDD" id="cd01171">
    <property type="entry name" value="YXKO-related"/>
    <property type="match status" value="1"/>
</dbReference>
<comment type="catalytic activity">
    <reaction evidence="16 17 18">
        <text>(6S)-NADPHX + ADP = AMP + phosphate + NADPH + H(+)</text>
        <dbReference type="Rhea" id="RHEA:32235"/>
        <dbReference type="ChEBI" id="CHEBI:15378"/>
        <dbReference type="ChEBI" id="CHEBI:43474"/>
        <dbReference type="ChEBI" id="CHEBI:57783"/>
        <dbReference type="ChEBI" id="CHEBI:64076"/>
        <dbReference type="ChEBI" id="CHEBI:456215"/>
        <dbReference type="ChEBI" id="CHEBI:456216"/>
        <dbReference type="EC" id="4.2.1.136"/>
    </reaction>
</comment>
<comment type="similarity">
    <text evidence="17">Belongs to the NnrD/CARKD family.</text>
</comment>
<dbReference type="PROSITE" id="PS51385">
    <property type="entry name" value="YJEF_N"/>
    <property type="match status" value="1"/>
</dbReference>
<dbReference type="PROSITE" id="PS51383">
    <property type="entry name" value="YJEF_C_3"/>
    <property type="match status" value="1"/>
</dbReference>
<keyword evidence="12 17" id="KW-0456">Lyase</keyword>
<dbReference type="Pfam" id="PF01256">
    <property type="entry name" value="Carb_kinase"/>
    <property type="match status" value="1"/>
</dbReference>
<keyword evidence="5 18" id="KW-0479">Metal-binding</keyword>
<dbReference type="AlphaFoldDB" id="A0ABD4THH7"/>
<comment type="catalytic activity">
    <reaction evidence="15 17 18">
        <text>(6S)-NADHX + ADP = AMP + phosphate + NADH + H(+)</text>
        <dbReference type="Rhea" id="RHEA:32223"/>
        <dbReference type="ChEBI" id="CHEBI:15378"/>
        <dbReference type="ChEBI" id="CHEBI:43474"/>
        <dbReference type="ChEBI" id="CHEBI:57945"/>
        <dbReference type="ChEBI" id="CHEBI:64074"/>
        <dbReference type="ChEBI" id="CHEBI:456215"/>
        <dbReference type="ChEBI" id="CHEBI:456216"/>
        <dbReference type="EC" id="4.2.1.136"/>
    </reaction>
</comment>
<evidence type="ECO:0000259" key="20">
    <source>
        <dbReference type="PROSITE" id="PS51385"/>
    </source>
</evidence>
<comment type="catalytic activity">
    <reaction evidence="1 18">
        <text>(6R)-NADHX = (6S)-NADHX</text>
        <dbReference type="Rhea" id="RHEA:32215"/>
        <dbReference type="ChEBI" id="CHEBI:64074"/>
        <dbReference type="ChEBI" id="CHEBI:64075"/>
        <dbReference type="EC" id="5.1.99.6"/>
    </reaction>
</comment>
<evidence type="ECO:0000256" key="7">
    <source>
        <dbReference type="ARBA" id="ARBA00022840"/>
    </source>
</evidence>
<dbReference type="GO" id="GO:0046496">
    <property type="term" value="P:nicotinamide nucleotide metabolic process"/>
    <property type="evidence" value="ECO:0007669"/>
    <property type="project" value="UniProtKB-UniRule"/>
</dbReference>
<evidence type="ECO:0000256" key="2">
    <source>
        <dbReference type="ARBA" id="ARBA00000909"/>
    </source>
</evidence>
<dbReference type="InterPro" id="IPR000631">
    <property type="entry name" value="CARKD"/>
</dbReference>
<keyword evidence="22" id="KW-1185">Reference proteome</keyword>
<dbReference type="GO" id="GO:0046872">
    <property type="term" value="F:metal ion binding"/>
    <property type="evidence" value="ECO:0007669"/>
    <property type="project" value="UniProtKB-UniRule"/>
</dbReference>
<dbReference type="GO" id="GO:0005524">
    <property type="term" value="F:ATP binding"/>
    <property type="evidence" value="ECO:0007669"/>
    <property type="project" value="UniProtKB-UniRule"/>
</dbReference>
<protein>
    <recommendedName>
        <fullName evidence="17">ADP-dependent (S)-NAD(P)H-hydrate dehydratase</fullName>
        <ecNumber evidence="17">4.2.1.136</ecNumber>
    </recommendedName>
    <alternativeName>
        <fullName evidence="17">ADP-dependent NAD(P)HX dehydratase</fullName>
    </alternativeName>
</protein>
<evidence type="ECO:0000256" key="15">
    <source>
        <dbReference type="ARBA" id="ARBA00048238"/>
    </source>
</evidence>
<feature type="binding site" evidence="17">
    <location>
        <position position="237"/>
    </location>
    <ligand>
        <name>(6S)-NADPHX</name>
        <dbReference type="ChEBI" id="CHEBI:64076"/>
    </ligand>
</feature>
<dbReference type="InterPro" id="IPR030677">
    <property type="entry name" value="Nnr"/>
</dbReference>
<comment type="similarity">
    <text evidence="3 18">In the N-terminal section; belongs to the NnrE/AIBP family.</text>
</comment>
<comment type="function">
    <text evidence="14 18">Bifunctional enzyme that catalyzes the epimerization of the S- and R-forms of NAD(P)HX and the dehydration of the S-form of NAD(P)HX at the expense of ADP, which is converted to AMP. This allows the repair of both epimers of NAD(P)HX, a damaged form of NAD(P)H that is a result of enzymatic or heat-dependent hydration.</text>
</comment>
<feature type="binding site" evidence="17">
    <location>
        <position position="405"/>
    </location>
    <ligand>
        <name>(6S)-NADPHX</name>
        <dbReference type="ChEBI" id="CHEBI:64076"/>
    </ligand>
</feature>
<dbReference type="PANTHER" id="PTHR12592">
    <property type="entry name" value="ATP-DEPENDENT (S)-NAD(P)H-HYDRATE DEHYDRATASE FAMILY MEMBER"/>
    <property type="match status" value="1"/>
</dbReference>
<name>A0ABD4THH7_9EURY</name>
<dbReference type="Gene3D" id="3.40.1190.20">
    <property type="match status" value="1"/>
</dbReference>
<keyword evidence="6 17" id="KW-0547">Nucleotide-binding</keyword>
<dbReference type="PIRSF" id="PIRSF017184">
    <property type="entry name" value="Nnr"/>
    <property type="match status" value="1"/>
</dbReference>
<evidence type="ECO:0000256" key="11">
    <source>
        <dbReference type="ARBA" id="ARBA00023235"/>
    </source>
</evidence>
<evidence type="ECO:0000259" key="19">
    <source>
        <dbReference type="PROSITE" id="PS51383"/>
    </source>
</evidence>
<comment type="catalytic activity">
    <reaction evidence="2 18">
        <text>(6R)-NADPHX = (6S)-NADPHX</text>
        <dbReference type="Rhea" id="RHEA:32227"/>
        <dbReference type="ChEBI" id="CHEBI:64076"/>
        <dbReference type="ChEBI" id="CHEBI:64077"/>
        <dbReference type="EC" id="5.1.99.6"/>
    </reaction>
</comment>
<evidence type="ECO:0000256" key="16">
    <source>
        <dbReference type="ARBA" id="ARBA00049209"/>
    </source>
</evidence>
<evidence type="ECO:0000256" key="3">
    <source>
        <dbReference type="ARBA" id="ARBA00006001"/>
    </source>
</evidence>
<reference evidence="21 22" key="1">
    <citation type="submission" date="2019-08" db="EMBL/GenBank/DDBJ databases">
        <authorList>
            <person name="Chen S.-C."/>
            <person name="Lai M.-C."/>
            <person name="You Y.-T."/>
        </authorList>
    </citation>
    <scope>NUCLEOTIDE SEQUENCE [LARGE SCALE GENOMIC DNA]</scope>
    <source>
        <strain evidence="21 22">P2F9704a</strain>
    </source>
</reference>
<evidence type="ECO:0000256" key="14">
    <source>
        <dbReference type="ARBA" id="ARBA00025153"/>
    </source>
</evidence>
<comment type="subunit">
    <text evidence="17">Homotetramer.</text>
</comment>
<dbReference type="InterPro" id="IPR029056">
    <property type="entry name" value="Ribokinase-like"/>
</dbReference>
<feature type="domain" description="YjeF C-terminal" evidence="19">
    <location>
        <begin position="203"/>
        <end position="462"/>
    </location>
</feature>
<dbReference type="PANTHER" id="PTHR12592:SF0">
    <property type="entry name" value="ATP-DEPENDENT (S)-NAD(P)H-HYDRATE DEHYDRATASE"/>
    <property type="match status" value="1"/>
</dbReference>
<comment type="cofactor">
    <cofactor evidence="18">
        <name>K(+)</name>
        <dbReference type="ChEBI" id="CHEBI:29103"/>
    </cofactor>
    <text evidence="18">Binds 1 potassium ion per subunit.</text>
</comment>
<dbReference type="GO" id="GO:0052855">
    <property type="term" value="F:ADP-dependent NAD(P)H-hydrate dehydratase activity"/>
    <property type="evidence" value="ECO:0007669"/>
    <property type="project" value="UniProtKB-UniRule"/>
</dbReference>
<keyword evidence="10 17" id="KW-0520">NAD</keyword>
<evidence type="ECO:0000256" key="8">
    <source>
        <dbReference type="ARBA" id="ARBA00022857"/>
    </source>
</evidence>
<dbReference type="EC" id="4.2.1.136" evidence="17"/>
<dbReference type="NCBIfam" id="TIGR00197">
    <property type="entry name" value="yjeF_nterm"/>
    <property type="match status" value="1"/>
</dbReference>
<dbReference type="InterPro" id="IPR036652">
    <property type="entry name" value="YjeF_N_dom_sf"/>
</dbReference>
<dbReference type="NCBIfam" id="TIGR00196">
    <property type="entry name" value="yjeF_cterm"/>
    <property type="match status" value="1"/>
</dbReference>
<dbReference type="Gene3D" id="3.40.50.10260">
    <property type="entry name" value="YjeF N-terminal domain"/>
    <property type="match status" value="1"/>
</dbReference>
<evidence type="ECO:0000256" key="4">
    <source>
        <dbReference type="ARBA" id="ARBA00009524"/>
    </source>
</evidence>
<comment type="similarity">
    <text evidence="4 18">In the C-terminal section; belongs to the NnrD/CARKD family.</text>
</comment>
<evidence type="ECO:0000256" key="5">
    <source>
        <dbReference type="ARBA" id="ARBA00022723"/>
    </source>
</evidence>
<dbReference type="RefSeq" id="WP_255332353.1">
    <property type="nucleotide sequence ID" value="NZ_VOTZ01000009.1"/>
</dbReference>
<dbReference type="SUPFAM" id="SSF53613">
    <property type="entry name" value="Ribokinase-like"/>
    <property type="match status" value="1"/>
</dbReference>
<feature type="domain" description="YjeF N-terminal" evidence="20">
    <location>
        <begin position="19"/>
        <end position="201"/>
    </location>
</feature>
<feature type="binding site" evidence="17">
    <location>
        <position position="340"/>
    </location>
    <ligand>
        <name>(6S)-NADPHX</name>
        <dbReference type="ChEBI" id="CHEBI:64076"/>
    </ligand>
</feature>
<dbReference type="Proteomes" id="UP001524383">
    <property type="component" value="Unassembled WGS sequence"/>
</dbReference>
<sequence length="462" mass="48010">MPSWLTEWEDEDPIEHSRMKAIERNAEALGVSTRQMMESAGRALAEEALMQSPEQVLVLCGRGNNGGDGFVAARYLARTMECSCIYVSGDRKGDSAANLKALTACGIPLHEVSCREDISRLADLFSSADLIIDALLGTGAGGNLREPIASCVAMANESPAYILSADLPTPGISADAILAFHRSKGIATSIADIGIPLEAECFTGPGDLLSIPKKPENAHKGYGGKVLVVGGGPYQGAPYLAGLAALRAGADIVFVASPHALDCPDLIHIPLPGRISGEEICDLLIKYAREADSVVIGPGLGAGSHDVVLRVAAAARRAVIDADALRLPLPAGGETIYTPHAGEFARAFGRDRSGNNETDAAIVRDACTENGIILLKGPTDIITDGRRIRFNRTGVPAMTVGGTGDILAGVAAALFCRMPAFEAAAIAAYVTGRAGEEAALAIGDGLIASDLLLFIAQILYGD</sequence>
<evidence type="ECO:0000313" key="21">
    <source>
        <dbReference type="EMBL" id="MCQ1538407.1"/>
    </source>
</evidence>
<comment type="caution">
    <text evidence="21">The sequence shown here is derived from an EMBL/GenBank/DDBJ whole genome shotgun (WGS) entry which is preliminary data.</text>
</comment>
<comment type="cofactor">
    <cofactor evidence="17">
        <name>Mg(2+)</name>
        <dbReference type="ChEBI" id="CHEBI:18420"/>
    </cofactor>
</comment>
<evidence type="ECO:0000256" key="9">
    <source>
        <dbReference type="ARBA" id="ARBA00022958"/>
    </source>
</evidence>
<keyword evidence="11 18" id="KW-0413">Isomerase</keyword>
<dbReference type="EMBL" id="VOTZ01000009">
    <property type="protein sequence ID" value="MCQ1538407.1"/>
    <property type="molecule type" value="Genomic_DNA"/>
</dbReference>
<dbReference type="GO" id="GO:0052856">
    <property type="term" value="F:NAD(P)HX epimerase activity"/>
    <property type="evidence" value="ECO:0007669"/>
    <property type="project" value="UniProtKB-EC"/>
</dbReference>
<dbReference type="SUPFAM" id="SSF64153">
    <property type="entry name" value="YjeF N-terminal domain-like"/>
    <property type="match status" value="1"/>
</dbReference>
<keyword evidence="8 17" id="KW-0521">NADP</keyword>
<dbReference type="Pfam" id="PF03853">
    <property type="entry name" value="YjeF_N"/>
    <property type="match status" value="1"/>
</dbReference>
<keyword evidence="13" id="KW-0511">Multifunctional enzyme</keyword>
<comment type="function">
    <text evidence="17">Catalyzes the dehydration of the S-form of NAD(P)HX at the expense of ADP, which is converted to AMP. Together with NAD(P)HX epimerase, which catalyzes the epimerization of the S- and R-forms, the enzyme allows the repair of both epimers of NAD(P)HX, a damaged form of NAD(P)H that is a result of enzymatic or heat-dependent hydration.</text>
</comment>
<gene>
    <name evidence="17" type="primary">nnrD</name>
    <name evidence="21" type="ORF">FTO68_05320</name>
</gene>
<evidence type="ECO:0000256" key="18">
    <source>
        <dbReference type="PIRNR" id="PIRNR017184"/>
    </source>
</evidence>
<evidence type="ECO:0000256" key="10">
    <source>
        <dbReference type="ARBA" id="ARBA00023027"/>
    </source>
</evidence>
<organism evidence="21 22">
    <name type="scientific">Methanocalculus taiwanensis</name>
    <dbReference type="NCBI Taxonomy" id="106207"/>
    <lineage>
        <taxon>Archaea</taxon>
        <taxon>Methanobacteriati</taxon>
        <taxon>Methanobacteriota</taxon>
        <taxon>Stenosarchaea group</taxon>
        <taxon>Methanomicrobia</taxon>
        <taxon>Methanomicrobiales</taxon>
        <taxon>Methanocalculaceae</taxon>
        <taxon>Methanocalculus</taxon>
    </lineage>
</organism>
<dbReference type="InterPro" id="IPR004443">
    <property type="entry name" value="YjeF_N_dom"/>
</dbReference>
<evidence type="ECO:0000256" key="17">
    <source>
        <dbReference type="HAMAP-Rule" id="MF_01965"/>
    </source>
</evidence>
<comment type="caution">
    <text evidence="17">Lacks conserved residue(s) required for the propagation of feature annotation.</text>
</comment>
<dbReference type="HAMAP" id="MF_01965">
    <property type="entry name" value="NADHX_dehydratase"/>
    <property type="match status" value="1"/>
</dbReference>
<accession>A0ABD4THH7</accession>
<evidence type="ECO:0000256" key="12">
    <source>
        <dbReference type="ARBA" id="ARBA00023239"/>
    </source>
</evidence>
<evidence type="ECO:0000256" key="13">
    <source>
        <dbReference type="ARBA" id="ARBA00023268"/>
    </source>
</evidence>
<proteinExistence type="inferred from homology"/>
<keyword evidence="9 18" id="KW-0630">Potassium</keyword>
<keyword evidence="7 17" id="KW-0067">ATP-binding</keyword>